<keyword evidence="4" id="KW-1185">Reference proteome</keyword>
<feature type="region of interest" description="Disordered" evidence="1">
    <location>
        <begin position="132"/>
        <end position="164"/>
    </location>
</feature>
<evidence type="ECO:0000256" key="2">
    <source>
        <dbReference type="SAM" id="Phobius"/>
    </source>
</evidence>
<evidence type="ECO:0000313" key="4">
    <source>
        <dbReference type="Proteomes" id="UP000094527"/>
    </source>
</evidence>
<feature type="non-terminal residue" evidence="3">
    <location>
        <position position="1"/>
    </location>
</feature>
<proteinExistence type="predicted"/>
<evidence type="ECO:0000256" key="1">
    <source>
        <dbReference type="SAM" id="MobiDB-lite"/>
    </source>
</evidence>
<sequence>ITGYPQTVGVGVIQNNHWLDKIPSVEVKFKPDGITVRTGPSREDIYWIIGYIVLGIILFLLVSLAVGFCIYCICWRDQQRGSRVIVREMPVTGSSVPFSFRGSNPNMGIPQASTNMPRTHNEILIRDCLRSQAKNSSGSRSKSVNPIGTNTSHHTPPPPYRSRN</sequence>
<protein>
    <submittedName>
        <fullName evidence="3">Uncharacterized protein</fullName>
    </submittedName>
</protein>
<feature type="transmembrane region" description="Helical" evidence="2">
    <location>
        <begin position="45"/>
        <end position="73"/>
    </location>
</feature>
<comment type="caution">
    <text evidence="3">The sequence shown here is derived from an EMBL/GenBank/DDBJ whole genome shotgun (WGS) entry which is preliminary data.</text>
</comment>
<dbReference type="EMBL" id="LJIJ01000139">
    <property type="protein sequence ID" value="ODN01761.1"/>
    <property type="molecule type" value="Genomic_DNA"/>
</dbReference>
<keyword evidence="2" id="KW-1133">Transmembrane helix</keyword>
<organism evidence="3 4">
    <name type="scientific">Orchesella cincta</name>
    <name type="common">Springtail</name>
    <name type="synonym">Podura cincta</name>
    <dbReference type="NCBI Taxonomy" id="48709"/>
    <lineage>
        <taxon>Eukaryota</taxon>
        <taxon>Metazoa</taxon>
        <taxon>Ecdysozoa</taxon>
        <taxon>Arthropoda</taxon>
        <taxon>Hexapoda</taxon>
        <taxon>Collembola</taxon>
        <taxon>Entomobryomorpha</taxon>
        <taxon>Entomobryoidea</taxon>
        <taxon>Orchesellidae</taxon>
        <taxon>Orchesellinae</taxon>
        <taxon>Orchesella</taxon>
    </lineage>
</organism>
<keyword evidence="2" id="KW-0812">Transmembrane</keyword>
<feature type="non-terminal residue" evidence="3">
    <location>
        <position position="164"/>
    </location>
</feature>
<evidence type="ECO:0000313" key="3">
    <source>
        <dbReference type="EMBL" id="ODN01761.1"/>
    </source>
</evidence>
<keyword evidence="2" id="KW-0472">Membrane</keyword>
<feature type="compositionally biased region" description="Pro residues" evidence="1">
    <location>
        <begin position="155"/>
        <end position="164"/>
    </location>
</feature>
<accession>A0A1D2N932</accession>
<gene>
    <name evidence="3" type="ORF">Ocin01_04918</name>
</gene>
<dbReference type="AlphaFoldDB" id="A0A1D2N932"/>
<dbReference type="Proteomes" id="UP000094527">
    <property type="component" value="Unassembled WGS sequence"/>
</dbReference>
<name>A0A1D2N932_ORCCI</name>
<feature type="compositionally biased region" description="Polar residues" evidence="1">
    <location>
        <begin position="132"/>
        <end position="154"/>
    </location>
</feature>
<reference evidence="3 4" key="1">
    <citation type="journal article" date="2016" name="Genome Biol. Evol.">
        <title>Gene Family Evolution Reflects Adaptation to Soil Environmental Stressors in the Genome of the Collembolan Orchesella cincta.</title>
        <authorList>
            <person name="Faddeeva-Vakhrusheva A."/>
            <person name="Derks M.F."/>
            <person name="Anvar S.Y."/>
            <person name="Agamennone V."/>
            <person name="Suring W."/>
            <person name="Smit S."/>
            <person name="van Straalen N.M."/>
            <person name="Roelofs D."/>
        </authorList>
    </citation>
    <scope>NUCLEOTIDE SEQUENCE [LARGE SCALE GENOMIC DNA]</scope>
    <source>
        <tissue evidence="3">Mixed pool</tissue>
    </source>
</reference>